<sequence length="475" mass="50431">MKTLAFDGRMGASGDMILAALLAAGADRDALAPVEAALPVRYEVGETDKNGIASTTVSVLLDDEGSPETDGSRDRDGDDGHSHADHGDGDHGHDRSHDDHAHDSHDSHDHSHDDQHGHHDHGHDHPHRHDSHDHHAEGSGPLRTYPEVVEIVESMDLPEGVEADARSIFELLGEAEASVHGTDLESTHFHEVGADDAIADVVGAALLADDLSPERVVTTPLATGGGEVEMSHGTYPVPTPAVVEIAERADWSLRGGPVEAELLTPTGAAILAHYAEGVESLPSLRIEDSGYGAGGYDFPDHPNVLRAMVGESEARSASNAGSLVRDDVAVLETNLDDAPPEILGGLQESLAEVGARDVSVVPLTMKKSRPGHLVKVICKPEDAEAVARRLAEETGTLGVRQAGATHRWIANREFEEVAVELDGERYEVAVKLASDDAGEVYDVSAEYDDCAAIARGAGVPVREVMRRAERAARDE</sequence>
<proteinExistence type="inferred from homology"/>
<keyword evidence="1 2" id="KW-0533">Nickel</keyword>
<organism evidence="4 5">
    <name type="scientific">Halorussus gelatinilyticus</name>
    <dbReference type="NCBI Taxonomy" id="2937524"/>
    <lineage>
        <taxon>Archaea</taxon>
        <taxon>Methanobacteriati</taxon>
        <taxon>Methanobacteriota</taxon>
        <taxon>Stenosarchaea group</taxon>
        <taxon>Halobacteria</taxon>
        <taxon>Halobacteriales</taxon>
        <taxon>Haladaptataceae</taxon>
        <taxon>Halorussus</taxon>
    </lineage>
</organism>
<dbReference type="HAMAP" id="MF_01074">
    <property type="entry name" value="LarC"/>
    <property type="match status" value="1"/>
</dbReference>
<accession>A0A8U0IJQ4</accession>
<dbReference type="EMBL" id="CP096658">
    <property type="protein sequence ID" value="UPW00916.1"/>
    <property type="molecule type" value="Genomic_DNA"/>
</dbReference>
<dbReference type="PANTHER" id="PTHR36566:SF1">
    <property type="entry name" value="PYRIDINIUM-3,5-BISTHIOCARBOXYLIC ACID MONONUCLEOTIDE NICKEL INSERTION PROTEIN"/>
    <property type="match status" value="1"/>
</dbReference>
<keyword evidence="2" id="KW-0456">Lyase</keyword>
<reference evidence="4" key="1">
    <citation type="submission" date="2022-04" db="EMBL/GenBank/DDBJ databases">
        <title>Diverse halophilic archaea isolated from saline environments.</title>
        <authorList>
            <person name="Cui H.-L."/>
        </authorList>
    </citation>
    <scope>NUCLEOTIDE SEQUENCE</scope>
    <source>
        <strain evidence="4">XZYJT40</strain>
    </source>
</reference>
<dbReference type="RefSeq" id="WP_248655323.1">
    <property type="nucleotide sequence ID" value="NZ_CP096658.1"/>
</dbReference>
<gene>
    <name evidence="4" type="primary">larC</name>
    <name evidence="4" type="ORF">M0R88_02145</name>
</gene>
<feature type="compositionally biased region" description="Basic and acidic residues" evidence="3">
    <location>
        <begin position="70"/>
        <end position="123"/>
    </location>
</feature>
<comment type="similarity">
    <text evidence="2">Belongs to the LarC family.</text>
</comment>
<keyword evidence="5" id="KW-1185">Reference proteome</keyword>
<evidence type="ECO:0000256" key="3">
    <source>
        <dbReference type="SAM" id="MobiDB-lite"/>
    </source>
</evidence>
<dbReference type="AlphaFoldDB" id="A0A8U0IJQ4"/>
<dbReference type="Pfam" id="PF01969">
    <property type="entry name" value="Ni_insertion"/>
    <property type="match status" value="1"/>
</dbReference>
<dbReference type="InterPro" id="IPR002822">
    <property type="entry name" value="Ni_insertion"/>
</dbReference>
<feature type="region of interest" description="Disordered" evidence="3">
    <location>
        <begin position="53"/>
        <end position="141"/>
    </location>
</feature>
<evidence type="ECO:0000313" key="4">
    <source>
        <dbReference type="EMBL" id="UPW00916.1"/>
    </source>
</evidence>
<dbReference type="PANTHER" id="PTHR36566">
    <property type="entry name" value="NICKEL INSERTION PROTEIN-RELATED"/>
    <property type="match status" value="1"/>
</dbReference>
<evidence type="ECO:0000256" key="2">
    <source>
        <dbReference type="HAMAP-Rule" id="MF_01074"/>
    </source>
</evidence>
<evidence type="ECO:0000313" key="5">
    <source>
        <dbReference type="Proteomes" id="UP000830434"/>
    </source>
</evidence>
<evidence type="ECO:0000256" key="1">
    <source>
        <dbReference type="ARBA" id="ARBA00022596"/>
    </source>
</evidence>
<protein>
    <recommendedName>
        <fullName evidence="2">Putative nickel insertion protein</fullName>
    </recommendedName>
</protein>
<dbReference type="Gene3D" id="3.30.70.1380">
    <property type="entry name" value="Transcriptional regulatory protein pf0864 domain like"/>
    <property type="match status" value="1"/>
</dbReference>
<dbReference type="GO" id="GO:0016829">
    <property type="term" value="F:lyase activity"/>
    <property type="evidence" value="ECO:0007669"/>
    <property type="project" value="UniProtKB-UniRule"/>
</dbReference>
<dbReference type="NCBIfam" id="TIGR00299">
    <property type="entry name" value="nickel pincer cofactor biosynthesis protein LarC"/>
    <property type="match status" value="1"/>
</dbReference>
<dbReference type="Gene3D" id="3.10.20.300">
    <property type="entry name" value="mk0293 like domain"/>
    <property type="match status" value="1"/>
</dbReference>
<dbReference type="Proteomes" id="UP000830434">
    <property type="component" value="Chromosome"/>
</dbReference>
<dbReference type="GeneID" id="72188618"/>
<name>A0A8U0IJQ4_9EURY</name>
<dbReference type="GO" id="GO:0016151">
    <property type="term" value="F:nickel cation binding"/>
    <property type="evidence" value="ECO:0007669"/>
    <property type="project" value="UniProtKB-UniRule"/>
</dbReference>
<dbReference type="KEGG" id="haxz:M0R88_02145"/>